<dbReference type="InterPro" id="IPR029058">
    <property type="entry name" value="AB_hydrolase_fold"/>
</dbReference>
<evidence type="ECO:0000313" key="4">
    <source>
        <dbReference type="Proteomes" id="UP000618591"/>
    </source>
</evidence>
<keyword evidence="4" id="KW-1185">Reference proteome</keyword>
<evidence type="ECO:0000256" key="1">
    <source>
        <dbReference type="SAM" id="SignalP"/>
    </source>
</evidence>
<dbReference type="SUPFAM" id="SSF53474">
    <property type="entry name" value="alpha/beta-Hydrolases"/>
    <property type="match status" value="1"/>
</dbReference>
<feature type="domain" description="Serine aminopeptidase S33" evidence="2">
    <location>
        <begin position="56"/>
        <end position="184"/>
    </location>
</feature>
<organism evidence="3 4">
    <name type="scientific">Sphingomonas psychrolutea</name>
    <dbReference type="NCBI Taxonomy" id="1259676"/>
    <lineage>
        <taxon>Bacteria</taxon>
        <taxon>Pseudomonadati</taxon>
        <taxon>Pseudomonadota</taxon>
        <taxon>Alphaproteobacteria</taxon>
        <taxon>Sphingomonadales</taxon>
        <taxon>Sphingomonadaceae</taxon>
        <taxon>Sphingomonas</taxon>
    </lineage>
</organism>
<dbReference type="PROSITE" id="PS51257">
    <property type="entry name" value="PROKAR_LIPOPROTEIN"/>
    <property type="match status" value="1"/>
</dbReference>
<proteinExistence type="predicted"/>
<protein>
    <recommendedName>
        <fullName evidence="2">Serine aminopeptidase S33 domain-containing protein</fullName>
    </recommendedName>
</protein>
<accession>A0ABQ1GVI2</accession>
<gene>
    <name evidence="3" type="ORF">GCM10011395_20830</name>
</gene>
<evidence type="ECO:0000313" key="3">
    <source>
        <dbReference type="EMBL" id="GGA50331.1"/>
    </source>
</evidence>
<name>A0ABQ1GVI2_9SPHN</name>
<dbReference type="InterPro" id="IPR022742">
    <property type="entry name" value="Hydrolase_4"/>
</dbReference>
<keyword evidence="1" id="KW-0732">Signal</keyword>
<evidence type="ECO:0000259" key="2">
    <source>
        <dbReference type="Pfam" id="PF12146"/>
    </source>
</evidence>
<feature type="chain" id="PRO_5045081114" description="Serine aminopeptidase S33 domain-containing protein" evidence="1">
    <location>
        <begin position="27"/>
        <end position="254"/>
    </location>
</feature>
<comment type="caution">
    <text evidence="3">The sequence shown here is derived from an EMBL/GenBank/DDBJ whole genome shotgun (WGS) entry which is preliminary data.</text>
</comment>
<dbReference type="Gene3D" id="3.40.50.1820">
    <property type="entry name" value="alpha/beta hydrolase"/>
    <property type="match status" value="1"/>
</dbReference>
<sequence length="254" mass="26206">MFRLFSIAIATCLLCACSAASPGNTAAPAFVAPSSAMMLKAADSVTVYARLYPAESPKAVVLLFHQAGSSKDEYAAIAPRLVAAGYSALAIDQRSGGGLYGPNETAAHVSGKPDYLAAAQDLQAAVDWGIAQKLPLVIWGSSYSSSLVFPLAVKNAGKIRGVLAFSPGEYFDDKHLVEAAAARVTVPVYITSSPDPEEVAAAKAIADAVPSGLATRYVPTAGVHGSSTLIAAKDPKGAETNWLPVLSFLRKVAP</sequence>
<feature type="signal peptide" evidence="1">
    <location>
        <begin position="1"/>
        <end position="26"/>
    </location>
</feature>
<reference evidence="4" key="1">
    <citation type="journal article" date="2019" name="Int. J. Syst. Evol. Microbiol.">
        <title>The Global Catalogue of Microorganisms (GCM) 10K type strain sequencing project: providing services to taxonomists for standard genome sequencing and annotation.</title>
        <authorList>
            <consortium name="The Broad Institute Genomics Platform"/>
            <consortium name="The Broad Institute Genome Sequencing Center for Infectious Disease"/>
            <person name="Wu L."/>
            <person name="Ma J."/>
        </authorList>
    </citation>
    <scope>NUCLEOTIDE SEQUENCE [LARGE SCALE GENOMIC DNA]</scope>
    <source>
        <strain evidence="4">CGMCC 1.10106</strain>
    </source>
</reference>
<dbReference type="Pfam" id="PF12146">
    <property type="entry name" value="Hydrolase_4"/>
    <property type="match status" value="1"/>
</dbReference>
<dbReference type="Proteomes" id="UP000618591">
    <property type="component" value="Unassembled WGS sequence"/>
</dbReference>
<dbReference type="EMBL" id="BMDW01000011">
    <property type="protein sequence ID" value="GGA50331.1"/>
    <property type="molecule type" value="Genomic_DNA"/>
</dbReference>